<evidence type="ECO:0000313" key="4">
    <source>
        <dbReference type="Proteomes" id="UP000199119"/>
    </source>
</evidence>
<dbReference type="EMBL" id="FONX01000003">
    <property type="protein sequence ID" value="SFE58831.1"/>
    <property type="molecule type" value="Genomic_DNA"/>
</dbReference>
<accession>A0A1I2BRQ5</accession>
<dbReference type="InterPro" id="IPR013589">
    <property type="entry name" value="Bac_transglu_N"/>
</dbReference>
<dbReference type="RefSeq" id="WP_092938458.1">
    <property type="nucleotide sequence ID" value="NZ_FONX01000003.1"/>
</dbReference>
<dbReference type="Gene3D" id="3.10.620.30">
    <property type="match status" value="1"/>
</dbReference>
<dbReference type="Proteomes" id="UP000199119">
    <property type="component" value="Unassembled WGS sequence"/>
</dbReference>
<sequence>MLLRVIHETVYEYAPSVSNAQHMAHLRPLDAPGQRLLEHHLRIDPPPAQCLERTDVFGNTRAFFSLPFAHESLRVRAESLVETSTPLPAGPGEGAGDALEMEESVDAHDLASVLPPSPAWEAVRDLLRYRRGAAYEPAAEFAFASPHIPRHADFVAYAEPSFTPGRPLLEAAWDLMSRIHADFTYAPAETDVGTPALEALSMRRGVCQDFAHIMIACLRGLGLAARYVSGYLLTQPPPGQPRLVGSDASHAWVAVWVPGEGDGLGGDGAQSGGTWHDLDPTNDRAPGEDYVTLAVGRDYADVSPLRGVIHGGARHILRVAVTVAPADEVLVEPPQPDPDQ</sequence>
<dbReference type="STRING" id="1177982.SAMN04489711_103163"/>
<dbReference type="InterPro" id="IPR002931">
    <property type="entry name" value="Transglutaminase-like"/>
</dbReference>
<keyword evidence="3" id="KW-0645">Protease</keyword>
<dbReference type="Pfam" id="PF08379">
    <property type="entry name" value="Bact_transglu_N"/>
    <property type="match status" value="1"/>
</dbReference>
<evidence type="ECO:0000259" key="2">
    <source>
        <dbReference type="SMART" id="SM00460"/>
    </source>
</evidence>
<dbReference type="OrthoDB" id="5438043at2"/>
<organism evidence="3 4">
    <name type="scientific">Paracidovorax wautersii</name>
    <dbReference type="NCBI Taxonomy" id="1177982"/>
    <lineage>
        <taxon>Bacteria</taxon>
        <taxon>Pseudomonadati</taxon>
        <taxon>Pseudomonadota</taxon>
        <taxon>Betaproteobacteria</taxon>
        <taxon>Burkholderiales</taxon>
        <taxon>Comamonadaceae</taxon>
        <taxon>Paracidovorax</taxon>
    </lineage>
</organism>
<dbReference type="PANTHER" id="PTHR33490:SF7">
    <property type="entry name" value="BLR2979 PROTEIN"/>
    <property type="match status" value="1"/>
</dbReference>
<dbReference type="SMART" id="SM00460">
    <property type="entry name" value="TGc"/>
    <property type="match status" value="1"/>
</dbReference>
<protein>
    <submittedName>
        <fullName evidence="3">Transglutaminase-like enzyme, putative cysteine protease</fullName>
    </submittedName>
</protein>
<feature type="domain" description="Transglutaminase-like" evidence="2">
    <location>
        <begin position="199"/>
        <end position="282"/>
    </location>
</feature>
<keyword evidence="3" id="KW-0378">Hydrolase</keyword>
<evidence type="ECO:0000313" key="3">
    <source>
        <dbReference type="EMBL" id="SFE58831.1"/>
    </source>
</evidence>
<dbReference type="GO" id="GO:0008233">
    <property type="term" value="F:peptidase activity"/>
    <property type="evidence" value="ECO:0007669"/>
    <property type="project" value="UniProtKB-KW"/>
</dbReference>
<dbReference type="InterPro" id="IPR038765">
    <property type="entry name" value="Papain-like_cys_pep_sf"/>
</dbReference>
<dbReference type="Pfam" id="PF01841">
    <property type="entry name" value="Transglut_core"/>
    <property type="match status" value="1"/>
</dbReference>
<reference evidence="4" key="1">
    <citation type="submission" date="2016-10" db="EMBL/GenBank/DDBJ databases">
        <authorList>
            <person name="Varghese N."/>
            <person name="Submissions S."/>
        </authorList>
    </citation>
    <scope>NUCLEOTIDE SEQUENCE [LARGE SCALE GENOMIC DNA]</scope>
    <source>
        <strain evidence="4">DSM 27981</strain>
    </source>
</reference>
<dbReference type="GO" id="GO:0006508">
    <property type="term" value="P:proteolysis"/>
    <property type="evidence" value="ECO:0007669"/>
    <property type="project" value="UniProtKB-KW"/>
</dbReference>
<feature type="region of interest" description="Disordered" evidence="1">
    <location>
        <begin position="264"/>
        <end position="284"/>
    </location>
</feature>
<proteinExistence type="predicted"/>
<evidence type="ECO:0000256" key="1">
    <source>
        <dbReference type="SAM" id="MobiDB-lite"/>
    </source>
</evidence>
<dbReference type="SUPFAM" id="SSF54001">
    <property type="entry name" value="Cysteine proteinases"/>
    <property type="match status" value="1"/>
</dbReference>
<name>A0A1I2BRQ5_9BURK</name>
<dbReference type="PANTHER" id="PTHR33490">
    <property type="entry name" value="BLR5614 PROTEIN-RELATED"/>
    <property type="match status" value="1"/>
</dbReference>
<keyword evidence="4" id="KW-1185">Reference proteome</keyword>
<gene>
    <name evidence="3" type="ORF">SAMN04489711_103163</name>
</gene>
<dbReference type="AlphaFoldDB" id="A0A1I2BRQ5"/>